<protein>
    <recommendedName>
        <fullName evidence="2">DM13 domain-containing protein</fullName>
    </recommendedName>
</protein>
<keyword evidence="4" id="KW-1185">Reference proteome</keyword>
<feature type="domain" description="DM13" evidence="2">
    <location>
        <begin position="25"/>
        <end position="77"/>
    </location>
</feature>
<proteinExistence type="predicted"/>
<comment type="caution">
    <text evidence="3">The sequence shown here is derived from an EMBL/GenBank/DDBJ whole genome shotgun (WGS) entry which is preliminary data.</text>
</comment>
<accession>A0AAQ4DHS7</accession>
<dbReference type="PROSITE" id="PS51549">
    <property type="entry name" value="DM13"/>
    <property type="match status" value="1"/>
</dbReference>
<evidence type="ECO:0000259" key="2">
    <source>
        <dbReference type="PROSITE" id="PS51549"/>
    </source>
</evidence>
<dbReference type="Proteomes" id="UP001321473">
    <property type="component" value="Unassembled WGS sequence"/>
</dbReference>
<organism evidence="3 4">
    <name type="scientific">Amblyomma americanum</name>
    <name type="common">Lone star tick</name>
    <dbReference type="NCBI Taxonomy" id="6943"/>
    <lineage>
        <taxon>Eukaryota</taxon>
        <taxon>Metazoa</taxon>
        <taxon>Ecdysozoa</taxon>
        <taxon>Arthropoda</taxon>
        <taxon>Chelicerata</taxon>
        <taxon>Arachnida</taxon>
        <taxon>Acari</taxon>
        <taxon>Parasitiformes</taxon>
        <taxon>Ixodida</taxon>
        <taxon>Ixodoidea</taxon>
        <taxon>Ixodidae</taxon>
        <taxon>Amblyomminae</taxon>
        <taxon>Amblyomma</taxon>
    </lineage>
</organism>
<sequence>MDVQALTVVLLVCVAPRGIAGAYYGKLIGPVTTYEHSFSATVYAASDSSIFLTDFNYDGKGPGALASPEAESLCAPR</sequence>
<feature type="chain" id="PRO_5042992849" description="DM13 domain-containing protein" evidence="1">
    <location>
        <begin position="22"/>
        <end position="77"/>
    </location>
</feature>
<name>A0AAQ4DHS7_AMBAM</name>
<dbReference type="EMBL" id="JARKHS020030563">
    <property type="protein sequence ID" value="KAK8762017.1"/>
    <property type="molecule type" value="Genomic_DNA"/>
</dbReference>
<dbReference type="AlphaFoldDB" id="A0AAQ4DHS7"/>
<evidence type="ECO:0000313" key="3">
    <source>
        <dbReference type="EMBL" id="KAK8762017.1"/>
    </source>
</evidence>
<evidence type="ECO:0000256" key="1">
    <source>
        <dbReference type="SAM" id="SignalP"/>
    </source>
</evidence>
<reference evidence="3 4" key="1">
    <citation type="journal article" date="2023" name="Arcadia Sci">
        <title>De novo assembly of a long-read Amblyomma americanum tick genome.</title>
        <authorList>
            <person name="Chou S."/>
            <person name="Poskanzer K.E."/>
            <person name="Rollins M."/>
            <person name="Thuy-Boun P.S."/>
        </authorList>
    </citation>
    <scope>NUCLEOTIDE SEQUENCE [LARGE SCALE GENOMIC DNA]</scope>
    <source>
        <strain evidence="3">F_SG_1</strain>
        <tissue evidence="3">Salivary glands</tissue>
    </source>
</reference>
<evidence type="ECO:0000313" key="4">
    <source>
        <dbReference type="Proteomes" id="UP001321473"/>
    </source>
</evidence>
<keyword evidence="1" id="KW-0732">Signal</keyword>
<dbReference type="InterPro" id="IPR019545">
    <property type="entry name" value="DM13_domain"/>
</dbReference>
<gene>
    <name evidence="3" type="ORF">V5799_026716</name>
</gene>
<feature type="signal peptide" evidence="1">
    <location>
        <begin position="1"/>
        <end position="21"/>
    </location>
</feature>